<name>A0A1I8EBC9_WUCBA</name>
<reference evidence="2" key="1">
    <citation type="submission" date="2016-11" db="UniProtKB">
        <authorList>
            <consortium name="WormBaseParasite"/>
        </authorList>
    </citation>
    <scope>IDENTIFICATION</scope>
    <source>
        <strain evidence="2">pt0022</strain>
    </source>
</reference>
<dbReference type="AlphaFoldDB" id="A0A1I8EBC9"/>
<evidence type="ECO:0000256" key="1">
    <source>
        <dbReference type="SAM" id="MobiDB-lite"/>
    </source>
</evidence>
<accession>A0A1I8EBC9</accession>
<feature type="compositionally biased region" description="Basic and acidic residues" evidence="1">
    <location>
        <begin position="18"/>
        <end position="31"/>
    </location>
</feature>
<evidence type="ECO:0000313" key="2">
    <source>
        <dbReference type="WBParaSite" id="maker-PairedContig_1280-snap-gene-0.23-mRNA-1"/>
    </source>
</evidence>
<dbReference type="WBParaSite" id="maker-PairedContig_1280-snap-gene-0.23-mRNA-1">
    <property type="protein sequence ID" value="maker-PairedContig_1280-snap-gene-0.23-mRNA-1"/>
    <property type="gene ID" value="maker-PairedContig_1280-snap-gene-0.23"/>
</dbReference>
<proteinExistence type="predicted"/>
<sequence length="140" mass="15386">RIEINPELDQNPVGCGRNDSRRRAKGNDDIRRYSRSLRHATDVLTDISRPALSSPSISTRNERCRCVCLRVSACLLSSEMMQTHTHTYREVRSEEDRREKGQRVGMVAGVAVHGGPGVAEVAVHGGPGLACLKGDKECCT</sequence>
<protein>
    <submittedName>
        <fullName evidence="2">Uncharacterized protein</fullName>
    </submittedName>
</protein>
<feature type="region of interest" description="Disordered" evidence="1">
    <location>
        <begin position="1"/>
        <end position="31"/>
    </location>
</feature>
<organism evidence="2">
    <name type="scientific">Wuchereria bancrofti</name>
    <dbReference type="NCBI Taxonomy" id="6293"/>
    <lineage>
        <taxon>Eukaryota</taxon>
        <taxon>Metazoa</taxon>
        <taxon>Ecdysozoa</taxon>
        <taxon>Nematoda</taxon>
        <taxon>Chromadorea</taxon>
        <taxon>Rhabditida</taxon>
        <taxon>Spirurina</taxon>
        <taxon>Spiruromorpha</taxon>
        <taxon>Filarioidea</taxon>
        <taxon>Onchocercidae</taxon>
        <taxon>Wuchereria</taxon>
    </lineage>
</organism>